<organism evidence="2 3">
    <name type="scientific">Desulfurococcus mucosus (strain ATCC 35584 / DSM 2162 / JCM 9187 / O7/1)</name>
    <dbReference type="NCBI Taxonomy" id="765177"/>
    <lineage>
        <taxon>Archaea</taxon>
        <taxon>Thermoproteota</taxon>
        <taxon>Thermoprotei</taxon>
        <taxon>Desulfurococcales</taxon>
        <taxon>Desulfurococcaceae</taxon>
        <taxon>Desulfurococcus</taxon>
    </lineage>
</organism>
<feature type="domain" description="DUF2148" evidence="1">
    <location>
        <begin position="103"/>
        <end position="164"/>
    </location>
</feature>
<dbReference type="EMBL" id="CP002363">
    <property type="protein sequence ID" value="ADV64334.1"/>
    <property type="molecule type" value="Genomic_DNA"/>
</dbReference>
<dbReference type="Proteomes" id="UP000001068">
    <property type="component" value="Chromosome"/>
</dbReference>
<dbReference type="InterPro" id="IPR019224">
    <property type="entry name" value="DUF2148"/>
</dbReference>
<dbReference type="RefSeq" id="WP_013561556.1">
    <property type="nucleotide sequence ID" value="NC_014961.1"/>
</dbReference>
<dbReference type="HOGENOM" id="CLU_111491_0_0_2"/>
<dbReference type="PANTHER" id="PTHR40101">
    <property type="entry name" value="CONSERVED PROTEIN"/>
    <property type="match status" value="1"/>
</dbReference>
<evidence type="ECO:0000313" key="2">
    <source>
        <dbReference type="EMBL" id="ADV64334.1"/>
    </source>
</evidence>
<reference evidence="2 3" key="2">
    <citation type="journal article" date="2011" name="Stand. Genomic Sci.">
        <title>Complete genome sequence of Desulfurococcus mucosus type strain (O7/1).</title>
        <authorList>
            <person name="Wirth R."/>
            <person name="Chertkov O."/>
            <person name="Held B."/>
            <person name="Lapidus A."/>
            <person name="Nolan M."/>
            <person name="Lucas S."/>
            <person name="Hammon N."/>
            <person name="Deshpande S."/>
            <person name="Cheng J.F."/>
            <person name="Tapia R."/>
            <person name="Han C."/>
            <person name="Goodwin L."/>
            <person name="Pitluck S."/>
            <person name="Liolios K."/>
            <person name="Ioanna P."/>
            <person name="Ivanova N."/>
            <person name="Mavromatis K."/>
            <person name="Mikhailova N."/>
            <person name="Pati A."/>
            <person name="Chen A."/>
            <person name="Palaniappan K."/>
            <person name="Land M."/>
            <person name="Hauser L."/>
            <person name="Chang Y.J."/>
            <person name="Jeffries C.D."/>
            <person name="Bilek Y."/>
            <person name="Hader T."/>
            <person name="Rohde M."/>
            <person name="Spring S."/>
            <person name="Sikorski J."/>
            <person name="Goker M."/>
            <person name="Woyke T."/>
            <person name="Bristow J."/>
            <person name="Eisen J.A."/>
            <person name="Markowitz V."/>
            <person name="Hugenholtz P."/>
            <person name="Kyrpides N.C."/>
            <person name="Klenk H.P."/>
        </authorList>
    </citation>
    <scope>NUCLEOTIDE SEQUENCE [LARGE SCALE GENOMIC DNA]</scope>
    <source>
        <strain evidence="3">ATCC 35584 / DSM 2162 / JCM 9187 / O7/1</strain>
    </source>
</reference>
<name>E8RA56_DESM0</name>
<dbReference type="PANTHER" id="PTHR40101:SF1">
    <property type="entry name" value="4FE-4S DOMAIN-CONTAINING PROTEIN"/>
    <property type="match status" value="1"/>
</dbReference>
<protein>
    <recommendedName>
        <fullName evidence="1">DUF2148 domain-containing protein</fullName>
    </recommendedName>
</protein>
<proteinExistence type="predicted"/>
<sequence length="172" mass="18297">MLIDEGDAVKKAVEAVAVLMVASAKTAPKARGVDNIVCMVVTDKGILEKLAAKMRELAGRYGAFFERDADSVAGSDAVVLIGCRLVKLSLVKPDKWLLDADTVNSVVNLGIALGSAVKTASMLNIDNRIMFSVGVAAQELGLLDADIVYGVPLSIRGKNMYFDRQQSSARKP</sequence>
<evidence type="ECO:0000259" key="1">
    <source>
        <dbReference type="Pfam" id="PF09918"/>
    </source>
</evidence>
<keyword evidence="3" id="KW-1185">Reference proteome</keyword>
<dbReference type="OrthoDB" id="146335at2157"/>
<dbReference type="eggNOG" id="arCOG04483">
    <property type="taxonomic scope" value="Archaea"/>
</dbReference>
<dbReference type="GeneID" id="10152694"/>
<dbReference type="STRING" id="765177.Desmu_0015"/>
<dbReference type="KEGG" id="dmu:Desmu_0015"/>
<gene>
    <name evidence="2" type="ordered locus">Desmu_0015</name>
</gene>
<accession>E8RA56</accession>
<evidence type="ECO:0000313" key="3">
    <source>
        <dbReference type="Proteomes" id="UP000001068"/>
    </source>
</evidence>
<reference evidence="3" key="1">
    <citation type="submission" date="2010-11" db="EMBL/GenBank/DDBJ databases">
        <title>The complete genome of Desulfurococcus mucosus DSM 2162.</title>
        <authorList>
            <consortium name="US DOE Joint Genome Institute (JGI-PGF)"/>
            <person name="Lucas S."/>
            <person name="Copeland A."/>
            <person name="Lapidus A."/>
            <person name="Bruce D."/>
            <person name="Goodwin L."/>
            <person name="Pitluck S."/>
            <person name="Kyrpides N."/>
            <person name="Mavromatis K."/>
            <person name="Pagani I."/>
            <person name="Ivanova N."/>
            <person name="Ovchinnikova G."/>
            <person name="Chertkov O."/>
            <person name="Held B."/>
            <person name="Brettin T."/>
            <person name="Detter J.C."/>
            <person name="Tapia R."/>
            <person name="Han C."/>
            <person name="Land M."/>
            <person name="Hauser L."/>
            <person name="Markowitz V."/>
            <person name="Cheng J.-F."/>
            <person name="Hugenholtz P."/>
            <person name="Woyke T."/>
            <person name="Wu D."/>
            <person name="Wirth R."/>
            <person name="Bilek Y."/>
            <person name="Hader T."/>
            <person name="Klenk H.-P."/>
            <person name="Eisen J.A."/>
        </authorList>
    </citation>
    <scope>NUCLEOTIDE SEQUENCE [LARGE SCALE GENOMIC DNA]</scope>
    <source>
        <strain evidence="3">ATCC 35584 / DSM 2162 / JCM 9187 / O7/1</strain>
    </source>
</reference>
<dbReference type="Pfam" id="PF09918">
    <property type="entry name" value="DUF2148"/>
    <property type="match status" value="1"/>
</dbReference>
<dbReference type="AlphaFoldDB" id="E8RA56"/>